<evidence type="ECO:0000256" key="1">
    <source>
        <dbReference type="ARBA" id="ARBA00004651"/>
    </source>
</evidence>
<protein>
    <submittedName>
        <fullName evidence="7">Permease</fullName>
    </submittedName>
</protein>
<dbReference type="GO" id="GO:0055085">
    <property type="term" value="P:transmembrane transport"/>
    <property type="evidence" value="ECO:0007669"/>
    <property type="project" value="InterPro"/>
</dbReference>
<dbReference type="PATRIC" id="fig|1348657.5.peg.607"/>
<dbReference type="OrthoDB" id="9776227at2"/>
<feature type="transmembrane region" description="Helical" evidence="6">
    <location>
        <begin position="274"/>
        <end position="292"/>
    </location>
</feature>
<evidence type="ECO:0000256" key="4">
    <source>
        <dbReference type="ARBA" id="ARBA00022989"/>
    </source>
</evidence>
<keyword evidence="3 6" id="KW-0812">Transmembrane</keyword>
<sequence>MSVLFRYLAREVYLAVALVLAAFLGLFAFFDFVNELEDVGKSGYQLYDAAVYVALILPGRVYELFPVAVLIGTLYALATLARHSEITVMRASGMSNLLLMRMLALIGSVFVVLTFLIGEYVAPPAESAAQEWKLTATKANVSQQLRSGLWVKDGVLVINVRTMLPDRTMLNARVYEFDADYALVSISEARRGVHDGTDQWRLQDVTRTRFLADRTEVERLPEIVWRSDLSPEVLGVLMVGPEHMPLAKLWTYIQHLRDNQQSTDRFEIALWKKLSYPFAILVMMALALPFGFIHDRMGAASARIFMGVMLGVGFHLLNGLFSNLGMINAWPPLLAALTPSLIFLAAAGGILYYVERR</sequence>
<dbReference type="InterPro" id="IPR030923">
    <property type="entry name" value="LptG"/>
</dbReference>
<comment type="caution">
    <text evidence="7">The sequence shown here is derived from an EMBL/GenBank/DDBJ whole genome shotgun (WGS) entry which is preliminary data.</text>
</comment>
<gene>
    <name evidence="7" type="ORF">M622_10365</name>
</gene>
<keyword evidence="4 6" id="KW-1133">Transmembrane helix</keyword>
<feature type="transmembrane region" description="Helical" evidence="6">
    <location>
        <begin position="304"/>
        <end position="321"/>
    </location>
</feature>
<organism evidence="7 8">
    <name type="scientific">Thauera terpenica 58Eu</name>
    <dbReference type="NCBI Taxonomy" id="1348657"/>
    <lineage>
        <taxon>Bacteria</taxon>
        <taxon>Pseudomonadati</taxon>
        <taxon>Pseudomonadota</taxon>
        <taxon>Betaproteobacteria</taxon>
        <taxon>Rhodocyclales</taxon>
        <taxon>Zoogloeaceae</taxon>
        <taxon>Thauera</taxon>
    </lineage>
</organism>
<dbReference type="GO" id="GO:0043190">
    <property type="term" value="C:ATP-binding cassette (ABC) transporter complex"/>
    <property type="evidence" value="ECO:0007669"/>
    <property type="project" value="InterPro"/>
</dbReference>
<dbReference type="RefSeq" id="WP_021248058.1">
    <property type="nucleotide sequence ID" value="NZ_ATJV01000024.1"/>
</dbReference>
<dbReference type="InterPro" id="IPR005495">
    <property type="entry name" value="LptG/LptF_permease"/>
</dbReference>
<reference evidence="7 8" key="1">
    <citation type="submission" date="2013-06" db="EMBL/GenBank/DDBJ databases">
        <title>Draft genome sequence of Thauera terpenica.</title>
        <authorList>
            <person name="Liu B."/>
            <person name="Frostegard A.H."/>
            <person name="Shapleigh J.P."/>
        </authorList>
    </citation>
    <scope>NUCLEOTIDE SEQUENCE [LARGE SCALE GENOMIC DNA]</scope>
    <source>
        <strain evidence="7 8">58Eu</strain>
    </source>
</reference>
<evidence type="ECO:0000256" key="5">
    <source>
        <dbReference type="ARBA" id="ARBA00023136"/>
    </source>
</evidence>
<evidence type="ECO:0000256" key="3">
    <source>
        <dbReference type="ARBA" id="ARBA00022692"/>
    </source>
</evidence>
<feature type="transmembrane region" description="Helical" evidence="6">
    <location>
        <begin position="333"/>
        <end position="354"/>
    </location>
</feature>
<dbReference type="STRING" id="1348657.M622_10365"/>
<proteinExistence type="predicted"/>
<comment type="subcellular location">
    <subcellularLocation>
        <location evidence="1">Cell membrane</location>
        <topology evidence="1">Multi-pass membrane protein</topology>
    </subcellularLocation>
</comment>
<feature type="transmembrane region" description="Helical" evidence="6">
    <location>
        <begin position="12"/>
        <end position="30"/>
    </location>
</feature>
<dbReference type="GO" id="GO:0015920">
    <property type="term" value="P:lipopolysaccharide transport"/>
    <property type="evidence" value="ECO:0007669"/>
    <property type="project" value="TreeGrafter"/>
</dbReference>
<dbReference type="Pfam" id="PF03739">
    <property type="entry name" value="LptF_LptG"/>
    <property type="match status" value="1"/>
</dbReference>
<keyword evidence="5 6" id="KW-0472">Membrane</keyword>
<accession>T0AVK2</accession>
<keyword evidence="8" id="KW-1185">Reference proteome</keyword>
<dbReference type="PANTHER" id="PTHR33529">
    <property type="entry name" value="SLR0882 PROTEIN-RELATED"/>
    <property type="match status" value="1"/>
</dbReference>
<dbReference type="Proteomes" id="UP000015455">
    <property type="component" value="Unassembled WGS sequence"/>
</dbReference>
<dbReference type="NCBIfam" id="TIGR04408">
    <property type="entry name" value="LptG_lptG"/>
    <property type="match status" value="1"/>
</dbReference>
<feature type="transmembrane region" description="Helical" evidence="6">
    <location>
        <begin position="50"/>
        <end position="77"/>
    </location>
</feature>
<feature type="transmembrane region" description="Helical" evidence="6">
    <location>
        <begin position="98"/>
        <end position="117"/>
    </location>
</feature>
<evidence type="ECO:0000313" key="8">
    <source>
        <dbReference type="Proteomes" id="UP000015455"/>
    </source>
</evidence>
<dbReference type="AlphaFoldDB" id="T0AVK2"/>
<dbReference type="PANTHER" id="PTHR33529:SF2">
    <property type="entry name" value="LIPOPOLYSACCHARIDE EXPORT SYSTEM PERMEASE PROTEIN LPTG"/>
    <property type="match status" value="1"/>
</dbReference>
<evidence type="ECO:0000256" key="2">
    <source>
        <dbReference type="ARBA" id="ARBA00022475"/>
    </source>
</evidence>
<dbReference type="eggNOG" id="COG0795">
    <property type="taxonomic scope" value="Bacteria"/>
</dbReference>
<keyword evidence="2" id="KW-1003">Cell membrane</keyword>
<evidence type="ECO:0000256" key="6">
    <source>
        <dbReference type="SAM" id="Phobius"/>
    </source>
</evidence>
<name>T0AVK2_9RHOO</name>
<dbReference type="EMBL" id="ATJV01000024">
    <property type="protein sequence ID" value="EPZ16914.1"/>
    <property type="molecule type" value="Genomic_DNA"/>
</dbReference>
<evidence type="ECO:0000313" key="7">
    <source>
        <dbReference type="EMBL" id="EPZ16914.1"/>
    </source>
</evidence>